<proteinExistence type="predicted"/>
<reference evidence="1 2" key="1">
    <citation type="submission" date="2023-01" db="EMBL/GenBank/DDBJ databases">
        <authorList>
            <person name="Whitehead M."/>
        </authorList>
    </citation>
    <scope>NUCLEOTIDE SEQUENCE [LARGE SCALE GENOMIC DNA]</scope>
</reference>
<keyword evidence="2" id="KW-1185">Reference proteome</keyword>
<sequence>MKAKSENKDLSLYLLHYRNAPVAGLTWSPAQMLQSRVLRSKTNSINKKILCPTVVDCSEENKIQKLKQKDWYDKTATYVEKEFKPNEQIMLQNKFTKQWSKAVVLSKTSWPRSYLVKDEKGKILRRNTIFMRKVSSYDLDLNESDDEVIVSDDLDKKEVEKVEKQESEVGTNINFKTHKGRVVKKPIRLGIDD</sequence>
<organism evidence="1 2">
    <name type="scientific">Macrosiphum euphorbiae</name>
    <name type="common">potato aphid</name>
    <dbReference type="NCBI Taxonomy" id="13131"/>
    <lineage>
        <taxon>Eukaryota</taxon>
        <taxon>Metazoa</taxon>
        <taxon>Ecdysozoa</taxon>
        <taxon>Arthropoda</taxon>
        <taxon>Hexapoda</taxon>
        <taxon>Insecta</taxon>
        <taxon>Pterygota</taxon>
        <taxon>Neoptera</taxon>
        <taxon>Paraneoptera</taxon>
        <taxon>Hemiptera</taxon>
        <taxon>Sternorrhyncha</taxon>
        <taxon>Aphidomorpha</taxon>
        <taxon>Aphidoidea</taxon>
        <taxon>Aphididae</taxon>
        <taxon>Macrosiphini</taxon>
        <taxon>Macrosiphum</taxon>
    </lineage>
</organism>
<comment type="caution">
    <text evidence="1">The sequence shown here is derived from an EMBL/GenBank/DDBJ whole genome shotgun (WGS) entry which is preliminary data.</text>
</comment>
<gene>
    <name evidence="1" type="ORF">MEUPH1_LOCUS4277</name>
</gene>
<accession>A0AAV0VTI4</accession>
<evidence type="ECO:0000313" key="1">
    <source>
        <dbReference type="EMBL" id="CAI6347493.1"/>
    </source>
</evidence>
<protein>
    <submittedName>
        <fullName evidence="1">Uncharacterized protein</fullName>
    </submittedName>
</protein>
<dbReference type="AlphaFoldDB" id="A0AAV0VTI4"/>
<dbReference type="Proteomes" id="UP001160148">
    <property type="component" value="Unassembled WGS sequence"/>
</dbReference>
<name>A0AAV0VTI4_9HEMI</name>
<evidence type="ECO:0000313" key="2">
    <source>
        <dbReference type="Proteomes" id="UP001160148"/>
    </source>
</evidence>
<dbReference type="EMBL" id="CARXXK010000001">
    <property type="protein sequence ID" value="CAI6347493.1"/>
    <property type="molecule type" value="Genomic_DNA"/>
</dbReference>